<dbReference type="PANTHER" id="PTHR13247:SF0">
    <property type="entry name" value="MITOCHONDRIAL FISSION 1 PROTEIN"/>
    <property type="match status" value="1"/>
</dbReference>
<dbReference type="InterPro" id="IPR028061">
    <property type="entry name" value="Fis1_TPR_C"/>
</dbReference>
<protein>
    <recommendedName>
        <fullName evidence="3">Mitochondrial fission 1 protein</fullName>
    </recommendedName>
</protein>
<evidence type="ECO:0000256" key="6">
    <source>
        <dbReference type="ARBA" id="ARBA00022989"/>
    </source>
</evidence>
<dbReference type="GO" id="GO:0005741">
    <property type="term" value="C:mitochondrial outer membrane"/>
    <property type="evidence" value="ECO:0007669"/>
    <property type="project" value="UniProtKB-SubCell"/>
</dbReference>
<evidence type="ECO:0000313" key="13">
    <source>
        <dbReference type="Proteomes" id="UP001140172"/>
    </source>
</evidence>
<evidence type="ECO:0000256" key="4">
    <source>
        <dbReference type="ARBA" id="ARBA00022692"/>
    </source>
</evidence>
<dbReference type="AlphaFoldDB" id="A0A9W8LIY7"/>
<dbReference type="Gene3D" id="1.25.40.10">
    <property type="entry name" value="Tetratricopeptide repeat domain"/>
    <property type="match status" value="1"/>
</dbReference>
<dbReference type="GO" id="GO:0016559">
    <property type="term" value="P:peroxisome fission"/>
    <property type="evidence" value="ECO:0007669"/>
    <property type="project" value="TreeGrafter"/>
</dbReference>
<dbReference type="SUPFAM" id="SSF50729">
    <property type="entry name" value="PH domain-like"/>
    <property type="match status" value="1"/>
</dbReference>
<organism evidence="12 13">
    <name type="scientific">Coemansia interrupta</name>
    <dbReference type="NCBI Taxonomy" id="1126814"/>
    <lineage>
        <taxon>Eukaryota</taxon>
        <taxon>Fungi</taxon>
        <taxon>Fungi incertae sedis</taxon>
        <taxon>Zoopagomycota</taxon>
        <taxon>Kickxellomycotina</taxon>
        <taxon>Kickxellomycetes</taxon>
        <taxon>Kickxellales</taxon>
        <taxon>Kickxellaceae</taxon>
        <taxon>Coemansia</taxon>
    </lineage>
</organism>
<reference evidence="12" key="1">
    <citation type="submission" date="2022-07" db="EMBL/GenBank/DDBJ databases">
        <title>Phylogenomic reconstructions and comparative analyses of Kickxellomycotina fungi.</title>
        <authorList>
            <person name="Reynolds N.K."/>
            <person name="Stajich J.E."/>
            <person name="Barry K."/>
            <person name="Grigoriev I.V."/>
            <person name="Crous P."/>
            <person name="Smith M.E."/>
        </authorList>
    </citation>
    <scope>NUCLEOTIDE SEQUENCE</scope>
    <source>
        <strain evidence="12">BCRC 34489</strain>
    </source>
</reference>
<keyword evidence="7" id="KW-0496">Mitochondrion</keyword>
<accession>A0A9W8LIY7</accession>
<evidence type="ECO:0000256" key="3">
    <source>
        <dbReference type="ARBA" id="ARBA00014314"/>
    </source>
</evidence>
<name>A0A9W8LIY7_9FUNG</name>
<evidence type="ECO:0000256" key="5">
    <source>
        <dbReference type="ARBA" id="ARBA00022787"/>
    </source>
</evidence>
<dbReference type="SMART" id="SM00028">
    <property type="entry name" value="TPR"/>
    <property type="match status" value="1"/>
</dbReference>
<dbReference type="PROSITE" id="PS50005">
    <property type="entry name" value="TPR"/>
    <property type="match status" value="1"/>
</dbReference>
<dbReference type="InterPro" id="IPR011990">
    <property type="entry name" value="TPR-like_helical_dom_sf"/>
</dbReference>
<comment type="subcellular location">
    <subcellularLocation>
        <location evidence="1">Mitochondrion outer membrane</location>
        <topology evidence="1">Single-pass membrane protein</topology>
    </subcellularLocation>
</comment>
<evidence type="ECO:0000256" key="11">
    <source>
        <dbReference type="SAM" id="Phobius"/>
    </source>
</evidence>
<dbReference type="Pfam" id="PF14852">
    <property type="entry name" value="Fis1_TPR_N"/>
    <property type="match status" value="1"/>
</dbReference>
<evidence type="ECO:0000313" key="12">
    <source>
        <dbReference type="EMBL" id="KAJ2782400.1"/>
    </source>
</evidence>
<feature type="transmembrane region" description="Helical" evidence="11">
    <location>
        <begin position="282"/>
        <end position="303"/>
    </location>
</feature>
<feature type="region of interest" description="Disordered" evidence="10">
    <location>
        <begin position="26"/>
        <end position="52"/>
    </location>
</feature>
<dbReference type="EMBL" id="JANBUM010000177">
    <property type="protein sequence ID" value="KAJ2782400.1"/>
    <property type="molecule type" value="Genomic_DNA"/>
</dbReference>
<feature type="compositionally biased region" description="Basic and acidic residues" evidence="10">
    <location>
        <begin position="26"/>
        <end position="44"/>
    </location>
</feature>
<proteinExistence type="inferred from homology"/>
<keyword evidence="8 11" id="KW-0472">Membrane</keyword>
<keyword evidence="6 11" id="KW-1133">Transmembrane helix</keyword>
<dbReference type="InterPro" id="IPR033745">
    <property type="entry name" value="Fis1_cytosol"/>
</dbReference>
<keyword evidence="4 11" id="KW-0812">Transmembrane</keyword>
<dbReference type="InterPro" id="IPR019734">
    <property type="entry name" value="TPR_rpt"/>
</dbReference>
<feature type="compositionally biased region" description="Low complexity" evidence="10">
    <location>
        <begin position="453"/>
        <end position="462"/>
    </location>
</feature>
<sequence length="483" mass="52474">MSAVQFNTEEVQGYISRGWLDAQDKLRNPKLSDKEKPQLYKSSDKSSAGSSNKWDVKGGAYNTVIAQGACPGNYAADLYCVSVAHSATFDACIRLYKVVVTDHERRAVVVDNDRSLADNVARSDYNGALASEDGGTDVNDGVVADLDIAFNNCRQMSERYLPYAADAEQSLSPDELLVLRRQYEREGSQVRVQTKFNYAWGLIKSTKKAEQQMGVYLMHEIYSEHDERKRECLYYLGIGYYKMGEYGNARVYTEQLLALEPDNKQAKSLRELIDARVSRDGMIGMAVSGGVVALVAVAAAAIFKRSNGVKFELRHVNTGDYPGGGLSPKSASGTTFISNQRIVFLALATTHETSTATDGPPGTVNSFTVPHVNLRNLEFVQPIFGANRFEALVQPVAGGGVAAGSTLVLTFKEGGGFDFAAIARKMSDRIQETGEVPPYEEELPGYDGPPPQMAAAEPAAAAHTHPSNSSAQYPTDAPPGYEQ</sequence>
<dbReference type="SUPFAM" id="SSF48452">
    <property type="entry name" value="TPR-like"/>
    <property type="match status" value="1"/>
</dbReference>
<evidence type="ECO:0000256" key="8">
    <source>
        <dbReference type="ARBA" id="ARBA00023136"/>
    </source>
</evidence>
<dbReference type="Proteomes" id="UP001140172">
    <property type="component" value="Unassembled WGS sequence"/>
</dbReference>
<dbReference type="InterPro" id="IPR028058">
    <property type="entry name" value="Fis1_TPR_N"/>
</dbReference>
<evidence type="ECO:0000256" key="7">
    <source>
        <dbReference type="ARBA" id="ARBA00023128"/>
    </source>
</evidence>
<keyword evidence="5" id="KW-1000">Mitochondrion outer membrane</keyword>
<keyword evidence="9" id="KW-0802">TPR repeat</keyword>
<feature type="repeat" description="TPR" evidence="9">
    <location>
        <begin position="230"/>
        <end position="263"/>
    </location>
</feature>
<evidence type="ECO:0000256" key="2">
    <source>
        <dbReference type="ARBA" id="ARBA00008937"/>
    </source>
</evidence>
<comment type="caution">
    <text evidence="12">The sequence shown here is derived from an EMBL/GenBank/DDBJ whole genome shotgun (WGS) entry which is preliminary data.</text>
</comment>
<feature type="region of interest" description="Disordered" evidence="10">
    <location>
        <begin position="433"/>
        <end position="483"/>
    </location>
</feature>
<keyword evidence="13" id="KW-1185">Reference proteome</keyword>
<dbReference type="PANTHER" id="PTHR13247">
    <property type="entry name" value="TETRATRICOPEPTIDE REPEAT PROTEIN 11 TPR REPEAT PROTEIN 11"/>
    <property type="match status" value="1"/>
</dbReference>
<dbReference type="CDD" id="cd13214">
    <property type="entry name" value="PH-GRAM_WBP2"/>
    <property type="match status" value="1"/>
</dbReference>
<dbReference type="CDD" id="cd12212">
    <property type="entry name" value="Fis1"/>
    <property type="match status" value="1"/>
</dbReference>
<evidence type="ECO:0000256" key="1">
    <source>
        <dbReference type="ARBA" id="ARBA00004572"/>
    </source>
</evidence>
<dbReference type="InterPro" id="IPR016543">
    <property type="entry name" value="Fis1"/>
</dbReference>
<dbReference type="GO" id="GO:0000422">
    <property type="term" value="P:autophagy of mitochondrion"/>
    <property type="evidence" value="ECO:0007669"/>
    <property type="project" value="TreeGrafter"/>
</dbReference>
<comment type="similarity">
    <text evidence="2">Belongs to the FIS1 family.</text>
</comment>
<evidence type="ECO:0000256" key="10">
    <source>
        <dbReference type="SAM" id="MobiDB-lite"/>
    </source>
</evidence>
<dbReference type="OrthoDB" id="421154at2759"/>
<gene>
    <name evidence="12" type="primary">FIS1</name>
    <name evidence="12" type="ORF">GGI15_002933</name>
</gene>
<evidence type="ECO:0000256" key="9">
    <source>
        <dbReference type="PROSITE-ProRule" id="PRU00339"/>
    </source>
</evidence>
<dbReference type="GO" id="GO:0005778">
    <property type="term" value="C:peroxisomal membrane"/>
    <property type="evidence" value="ECO:0007669"/>
    <property type="project" value="TreeGrafter"/>
</dbReference>
<dbReference type="Pfam" id="PF14853">
    <property type="entry name" value="Fis1_TPR_C"/>
    <property type="match status" value="1"/>
</dbReference>
<dbReference type="GO" id="GO:0000266">
    <property type="term" value="P:mitochondrial fission"/>
    <property type="evidence" value="ECO:0007669"/>
    <property type="project" value="InterPro"/>
</dbReference>